<dbReference type="GO" id="GO:0035999">
    <property type="term" value="P:tetrahydrofolate interconversion"/>
    <property type="evidence" value="ECO:0007669"/>
    <property type="project" value="TreeGrafter"/>
</dbReference>
<dbReference type="GO" id="GO:0005524">
    <property type="term" value="F:ATP binding"/>
    <property type="evidence" value="ECO:0007669"/>
    <property type="project" value="UniProtKB-KW"/>
</dbReference>
<feature type="binding site" evidence="6">
    <location>
        <position position="59"/>
    </location>
    <ligand>
        <name>substrate</name>
    </ligand>
</feature>
<evidence type="ECO:0000256" key="1">
    <source>
        <dbReference type="ARBA" id="ARBA00010638"/>
    </source>
</evidence>
<evidence type="ECO:0000313" key="8">
    <source>
        <dbReference type="Proteomes" id="UP000799640"/>
    </source>
</evidence>
<organism evidence="7 8">
    <name type="scientific">Trichodelitschia bisporula</name>
    <dbReference type="NCBI Taxonomy" id="703511"/>
    <lineage>
        <taxon>Eukaryota</taxon>
        <taxon>Fungi</taxon>
        <taxon>Dikarya</taxon>
        <taxon>Ascomycota</taxon>
        <taxon>Pezizomycotina</taxon>
        <taxon>Dothideomycetes</taxon>
        <taxon>Dothideomycetes incertae sedis</taxon>
        <taxon>Phaeotrichales</taxon>
        <taxon>Phaeotrichaceae</taxon>
        <taxon>Trichodelitschia</taxon>
    </lineage>
</organism>
<feature type="binding site" evidence="6">
    <location>
        <begin position="7"/>
        <end position="11"/>
    </location>
    <ligand>
        <name>ATP</name>
        <dbReference type="ChEBI" id="CHEBI:30616"/>
    </ligand>
</feature>
<dbReference type="EMBL" id="ML996711">
    <property type="protein sequence ID" value="KAF2395811.1"/>
    <property type="molecule type" value="Genomic_DNA"/>
</dbReference>
<dbReference type="EC" id="6.3.3.2" evidence="5"/>
<keyword evidence="8" id="KW-1185">Reference proteome</keyword>
<evidence type="ECO:0000256" key="3">
    <source>
        <dbReference type="ARBA" id="ARBA00022840"/>
    </source>
</evidence>
<dbReference type="GO" id="GO:0030272">
    <property type="term" value="F:5-formyltetrahydrofolate cyclo-ligase activity"/>
    <property type="evidence" value="ECO:0007669"/>
    <property type="project" value="UniProtKB-EC"/>
</dbReference>
<evidence type="ECO:0000256" key="4">
    <source>
        <dbReference type="ARBA" id="ARBA00036539"/>
    </source>
</evidence>
<feature type="binding site" evidence="6">
    <location>
        <position position="53"/>
    </location>
    <ligand>
        <name>substrate</name>
    </ligand>
</feature>
<dbReference type="PANTHER" id="PTHR23407">
    <property type="entry name" value="ATPASE INHIBITOR/5-FORMYLTETRAHYDROFOLATE CYCLO-LIGASE"/>
    <property type="match status" value="1"/>
</dbReference>
<comment type="catalytic activity">
    <reaction evidence="4">
        <text>(6S)-5-formyl-5,6,7,8-tetrahydrofolate + ATP = (6R)-5,10-methenyltetrahydrofolate + ADP + phosphate</text>
        <dbReference type="Rhea" id="RHEA:10488"/>
        <dbReference type="ChEBI" id="CHEBI:30616"/>
        <dbReference type="ChEBI" id="CHEBI:43474"/>
        <dbReference type="ChEBI" id="CHEBI:57455"/>
        <dbReference type="ChEBI" id="CHEBI:57457"/>
        <dbReference type="ChEBI" id="CHEBI:456216"/>
        <dbReference type="EC" id="6.3.3.2"/>
    </reaction>
</comment>
<comment type="similarity">
    <text evidence="1">Belongs to the 5-formyltetrahydrofolate cyclo-ligase family.</text>
</comment>
<dbReference type="GO" id="GO:0005739">
    <property type="term" value="C:mitochondrion"/>
    <property type="evidence" value="ECO:0007669"/>
    <property type="project" value="TreeGrafter"/>
</dbReference>
<dbReference type="InterPro" id="IPR024185">
    <property type="entry name" value="FTHF_cligase-like_sf"/>
</dbReference>
<evidence type="ECO:0000256" key="2">
    <source>
        <dbReference type="ARBA" id="ARBA00022741"/>
    </source>
</evidence>
<dbReference type="Proteomes" id="UP000799640">
    <property type="component" value="Unassembled WGS sequence"/>
</dbReference>
<keyword evidence="3 6" id="KW-0067">ATP-binding</keyword>
<sequence length="235" mass="25517">MTLRVAKKDLRTSLKQILSALPASSITSQSANITSAFLALPEYQSATRISVYLSMPSGEVQTDAIVRDALRMGKQVFVPYIYRTSSPPSPPRNVMDMLEVHSVEDYEAFARDKWGIPTVDAKSVAGRHNCFGGRGRTEGPTESVDGSAADIVKDAALDLVVTPGVAFDTGFGRLGHGMGFYDNFFARCSSRGKRPFLAGLALSEQLLPADRTVPMEAYDVRLDALVIGDGRVLRR</sequence>
<accession>A0A6G1HIT2</accession>
<evidence type="ECO:0000256" key="5">
    <source>
        <dbReference type="ARBA" id="ARBA00038966"/>
    </source>
</evidence>
<keyword evidence="2 6" id="KW-0547">Nucleotide-binding</keyword>
<dbReference type="AlphaFoldDB" id="A0A6G1HIT2"/>
<name>A0A6G1HIT2_9PEZI</name>
<gene>
    <name evidence="7" type="ORF">EJ06DRAFT_534732</name>
</gene>
<dbReference type="PIRSF" id="PIRSF006806">
    <property type="entry name" value="FTHF_cligase"/>
    <property type="match status" value="1"/>
</dbReference>
<protein>
    <recommendedName>
        <fullName evidence="5">5-formyltetrahydrofolate cyclo-ligase</fullName>
        <ecNumber evidence="5">6.3.3.2</ecNumber>
    </recommendedName>
</protein>
<evidence type="ECO:0000256" key="6">
    <source>
        <dbReference type="PIRSR" id="PIRSR006806-1"/>
    </source>
</evidence>
<reference evidence="7" key="1">
    <citation type="journal article" date="2020" name="Stud. Mycol.">
        <title>101 Dothideomycetes genomes: a test case for predicting lifestyles and emergence of pathogens.</title>
        <authorList>
            <person name="Haridas S."/>
            <person name="Albert R."/>
            <person name="Binder M."/>
            <person name="Bloem J."/>
            <person name="Labutti K."/>
            <person name="Salamov A."/>
            <person name="Andreopoulos B."/>
            <person name="Baker S."/>
            <person name="Barry K."/>
            <person name="Bills G."/>
            <person name="Bluhm B."/>
            <person name="Cannon C."/>
            <person name="Castanera R."/>
            <person name="Culley D."/>
            <person name="Daum C."/>
            <person name="Ezra D."/>
            <person name="Gonzalez J."/>
            <person name="Henrissat B."/>
            <person name="Kuo A."/>
            <person name="Liang C."/>
            <person name="Lipzen A."/>
            <person name="Lutzoni F."/>
            <person name="Magnuson J."/>
            <person name="Mondo S."/>
            <person name="Nolan M."/>
            <person name="Ohm R."/>
            <person name="Pangilinan J."/>
            <person name="Park H.-J."/>
            <person name="Ramirez L."/>
            <person name="Alfaro M."/>
            <person name="Sun H."/>
            <person name="Tritt A."/>
            <person name="Yoshinaga Y."/>
            <person name="Zwiers L.-H."/>
            <person name="Turgeon B."/>
            <person name="Goodwin S."/>
            <person name="Spatafora J."/>
            <person name="Crous P."/>
            <person name="Grigoriev I."/>
        </authorList>
    </citation>
    <scope>NUCLEOTIDE SEQUENCE</scope>
    <source>
        <strain evidence="7">CBS 262.69</strain>
    </source>
</reference>
<evidence type="ECO:0000313" key="7">
    <source>
        <dbReference type="EMBL" id="KAF2395811.1"/>
    </source>
</evidence>
<dbReference type="SUPFAM" id="SSF100950">
    <property type="entry name" value="NagB/RpiA/CoA transferase-like"/>
    <property type="match status" value="1"/>
</dbReference>
<dbReference type="InterPro" id="IPR037171">
    <property type="entry name" value="NagB/RpiA_transferase-like"/>
</dbReference>
<dbReference type="PANTHER" id="PTHR23407:SF1">
    <property type="entry name" value="5-FORMYLTETRAHYDROFOLATE CYCLO-LIGASE"/>
    <property type="match status" value="1"/>
</dbReference>
<dbReference type="InterPro" id="IPR002698">
    <property type="entry name" value="FTHF_cligase"/>
</dbReference>
<keyword evidence="7" id="KW-0436">Ligase</keyword>
<dbReference type="Gene3D" id="3.40.50.10420">
    <property type="entry name" value="NagB/RpiA/CoA transferase-like"/>
    <property type="match status" value="1"/>
</dbReference>
<dbReference type="GO" id="GO:0009396">
    <property type="term" value="P:folic acid-containing compound biosynthetic process"/>
    <property type="evidence" value="ECO:0007669"/>
    <property type="project" value="TreeGrafter"/>
</dbReference>
<dbReference type="OrthoDB" id="2015992at2759"/>
<proteinExistence type="inferred from homology"/>
<dbReference type="Pfam" id="PF01812">
    <property type="entry name" value="5-FTHF_cyc-lig"/>
    <property type="match status" value="1"/>
</dbReference>
<feature type="binding site" evidence="6">
    <location>
        <begin position="173"/>
        <end position="181"/>
    </location>
    <ligand>
        <name>ATP</name>
        <dbReference type="ChEBI" id="CHEBI:30616"/>
    </ligand>
</feature>